<dbReference type="Proteomes" id="UP001356427">
    <property type="component" value="Unassembled WGS sequence"/>
</dbReference>
<evidence type="ECO:0000256" key="3">
    <source>
        <dbReference type="SAM" id="Phobius"/>
    </source>
</evidence>
<feature type="region of interest" description="Disordered" evidence="2">
    <location>
        <begin position="1"/>
        <end position="29"/>
    </location>
</feature>
<accession>A0AAN8MHG3</accession>
<organism evidence="4 5">
    <name type="scientific">Coregonus suidteri</name>
    <dbReference type="NCBI Taxonomy" id="861788"/>
    <lineage>
        <taxon>Eukaryota</taxon>
        <taxon>Metazoa</taxon>
        <taxon>Chordata</taxon>
        <taxon>Craniata</taxon>
        <taxon>Vertebrata</taxon>
        <taxon>Euteleostomi</taxon>
        <taxon>Actinopterygii</taxon>
        <taxon>Neopterygii</taxon>
        <taxon>Teleostei</taxon>
        <taxon>Protacanthopterygii</taxon>
        <taxon>Salmoniformes</taxon>
        <taxon>Salmonidae</taxon>
        <taxon>Coregoninae</taxon>
        <taxon>Coregonus</taxon>
    </lineage>
</organism>
<evidence type="ECO:0000256" key="1">
    <source>
        <dbReference type="ARBA" id="ARBA00023319"/>
    </source>
</evidence>
<proteinExistence type="predicted"/>
<evidence type="ECO:0000313" key="4">
    <source>
        <dbReference type="EMBL" id="KAK6326918.1"/>
    </source>
</evidence>
<sequence length="99" mass="10560">MQRMGWGKSAVPSIPQVKDAPESTIYPRDEEELGEGDVYACTVEHTALKDPKTRFWEPEVSEMSGSSAGPAVFCGVGLTLGLLGVATGTFLIIKGNQCN</sequence>
<dbReference type="InterPro" id="IPR036179">
    <property type="entry name" value="Ig-like_dom_sf"/>
</dbReference>
<dbReference type="InterPro" id="IPR003006">
    <property type="entry name" value="Ig/MHC_CS"/>
</dbReference>
<protein>
    <submittedName>
        <fullName evidence="4">Uncharacterized protein</fullName>
    </submittedName>
</protein>
<evidence type="ECO:0000256" key="2">
    <source>
        <dbReference type="SAM" id="MobiDB-lite"/>
    </source>
</evidence>
<dbReference type="AlphaFoldDB" id="A0AAN8MHG3"/>
<keyword evidence="3" id="KW-0812">Transmembrane</keyword>
<dbReference type="SUPFAM" id="SSF48726">
    <property type="entry name" value="Immunoglobulin"/>
    <property type="match status" value="1"/>
</dbReference>
<keyword evidence="3" id="KW-0472">Membrane</keyword>
<name>A0AAN8MHG3_9TELE</name>
<evidence type="ECO:0000313" key="5">
    <source>
        <dbReference type="Proteomes" id="UP001356427"/>
    </source>
</evidence>
<dbReference type="EMBL" id="JAGTTL010000002">
    <property type="protein sequence ID" value="KAK6326918.1"/>
    <property type="molecule type" value="Genomic_DNA"/>
</dbReference>
<keyword evidence="1" id="KW-0393">Immunoglobulin domain</keyword>
<feature type="transmembrane region" description="Helical" evidence="3">
    <location>
        <begin position="68"/>
        <end position="93"/>
    </location>
</feature>
<keyword evidence="5" id="KW-1185">Reference proteome</keyword>
<dbReference type="PROSITE" id="PS00290">
    <property type="entry name" value="IG_MHC"/>
    <property type="match status" value="1"/>
</dbReference>
<comment type="caution">
    <text evidence="4">The sequence shown here is derived from an EMBL/GenBank/DDBJ whole genome shotgun (WGS) entry which is preliminary data.</text>
</comment>
<reference evidence="4 5" key="1">
    <citation type="submission" date="2021-04" db="EMBL/GenBank/DDBJ databases">
        <authorList>
            <person name="De Guttry C."/>
            <person name="Zahm M."/>
            <person name="Klopp C."/>
            <person name="Cabau C."/>
            <person name="Louis A."/>
            <person name="Berthelot C."/>
            <person name="Parey E."/>
            <person name="Roest Crollius H."/>
            <person name="Montfort J."/>
            <person name="Robinson-Rechavi M."/>
            <person name="Bucao C."/>
            <person name="Bouchez O."/>
            <person name="Gislard M."/>
            <person name="Lluch J."/>
            <person name="Milhes M."/>
            <person name="Lampietro C."/>
            <person name="Lopez Roques C."/>
            <person name="Donnadieu C."/>
            <person name="Braasch I."/>
            <person name="Desvignes T."/>
            <person name="Postlethwait J."/>
            <person name="Bobe J."/>
            <person name="Wedekind C."/>
            <person name="Guiguen Y."/>
        </authorList>
    </citation>
    <scope>NUCLEOTIDE SEQUENCE [LARGE SCALE GENOMIC DNA]</scope>
    <source>
        <strain evidence="4">Cs_M1</strain>
        <tissue evidence="4">Blood</tissue>
    </source>
</reference>
<gene>
    <name evidence="4" type="ORF">J4Q44_G00025630</name>
</gene>
<keyword evidence="3" id="KW-1133">Transmembrane helix</keyword>